<dbReference type="InterPro" id="IPR001173">
    <property type="entry name" value="Glyco_trans_2-like"/>
</dbReference>
<feature type="domain" description="Glycosyl transferase family 1" evidence="1">
    <location>
        <begin position="817"/>
        <end position="966"/>
    </location>
</feature>
<evidence type="ECO:0000259" key="1">
    <source>
        <dbReference type="Pfam" id="PF00534"/>
    </source>
</evidence>
<reference evidence="3" key="2">
    <citation type="submission" date="2023-01" db="EMBL/GenBank/DDBJ databases">
        <title>Draft genome sequence of Sneathiella chinensis strain NBRC 103408.</title>
        <authorList>
            <person name="Sun Q."/>
            <person name="Mori K."/>
        </authorList>
    </citation>
    <scope>NUCLEOTIDE SEQUENCE</scope>
    <source>
        <strain evidence="3">NBRC 103408</strain>
    </source>
</reference>
<evidence type="ECO:0000313" key="3">
    <source>
        <dbReference type="EMBL" id="GLQ05762.1"/>
    </source>
</evidence>
<dbReference type="Pfam" id="PF00534">
    <property type="entry name" value="Glycos_transf_1"/>
    <property type="match status" value="1"/>
</dbReference>
<dbReference type="SUPFAM" id="SSF53448">
    <property type="entry name" value="Nucleotide-diphospho-sugar transferases"/>
    <property type="match status" value="1"/>
</dbReference>
<reference evidence="3" key="1">
    <citation type="journal article" date="2014" name="Int. J. Syst. Evol. Microbiol.">
        <title>Complete genome of a new Firmicutes species belonging to the dominant human colonic microbiota ('Ruminococcus bicirculans') reveals two chromosomes and a selective capacity to utilize plant glucans.</title>
        <authorList>
            <consortium name="NISC Comparative Sequencing Program"/>
            <person name="Wegmann U."/>
            <person name="Louis P."/>
            <person name="Goesmann A."/>
            <person name="Henrissat B."/>
            <person name="Duncan S.H."/>
            <person name="Flint H.J."/>
        </authorList>
    </citation>
    <scope>NUCLEOTIDE SEQUENCE</scope>
    <source>
        <strain evidence="3">NBRC 103408</strain>
    </source>
</reference>
<organism evidence="3 4">
    <name type="scientific">Sneathiella chinensis</name>
    <dbReference type="NCBI Taxonomy" id="349750"/>
    <lineage>
        <taxon>Bacteria</taxon>
        <taxon>Pseudomonadati</taxon>
        <taxon>Pseudomonadota</taxon>
        <taxon>Alphaproteobacteria</taxon>
        <taxon>Sneathiellales</taxon>
        <taxon>Sneathiellaceae</taxon>
        <taxon>Sneathiella</taxon>
    </lineage>
</organism>
<dbReference type="SUPFAM" id="SSF53756">
    <property type="entry name" value="UDP-Glycosyltransferase/glycogen phosphorylase"/>
    <property type="match status" value="1"/>
</dbReference>
<feature type="domain" description="Glycosyltransferase 2-like" evidence="2">
    <location>
        <begin position="379"/>
        <end position="483"/>
    </location>
</feature>
<gene>
    <name evidence="3" type="ORF">GCM10007924_09830</name>
</gene>
<dbReference type="CDD" id="cd03801">
    <property type="entry name" value="GT4_PimA-like"/>
    <property type="match status" value="1"/>
</dbReference>
<dbReference type="InterPro" id="IPR050194">
    <property type="entry name" value="Glycosyltransferase_grp1"/>
</dbReference>
<comment type="caution">
    <text evidence="3">The sequence shown here is derived from an EMBL/GenBank/DDBJ whole genome shotgun (WGS) entry which is preliminary data.</text>
</comment>
<proteinExistence type="predicted"/>
<dbReference type="CDD" id="cd00761">
    <property type="entry name" value="Glyco_tranf_GTA_type"/>
    <property type="match status" value="1"/>
</dbReference>
<dbReference type="Gene3D" id="3.40.50.2000">
    <property type="entry name" value="Glycogen Phosphorylase B"/>
    <property type="match status" value="2"/>
</dbReference>
<accession>A0ABQ5U0N0</accession>
<dbReference type="InterPro" id="IPR001296">
    <property type="entry name" value="Glyco_trans_1"/>
</dbReference>
<dbReference type="Proteomes" id="UP001161409">
    <property type="component" value="Unassembled WGS sequence"/>
</dbReference>
<dbReference type="EMBL" id="BSNF01000001">
    <property type="protein sequence ID" value="GLQ05762.1"/>
    <property type="molecule type" value="Genomic_DNA"/>
</dbReference>
<evidence type="ECO:0000259" key="2">
    <source>
        <dbReference type="Pfam" id="PF00535"/>
    </source>
</evidence>
<evidence type="ECO:0000313" key="4">
    <source>
        <dbReference type="Proteomes" id="UP001161409"/>
    </source>
</evidence>
<dbReference type="Gene3D" id="3.90.550.10">
    <property type="entry name" value="Spore Coat Polysaccharide Biosynthesis Protein SpsA, Chain A"/>
    <property type="match status" value="1"/>
</dbReference>
<keyword evidence="4" id="KW-1185">Reference proteome</keyword>
<protein>
    <recommendedName>
        <fullName evidence="5">Glycosyltransferase 2-like domain-containing protein</fullName>
    </recommendedName>
</protein>
<dbReference type="PANTHER" id="PTHR45947:SF3">
    <property type="entry name" value="SULFOQUINOVOSYL TRANSFERASE SQD2"/>
    <property type="match status" value="1"/>
</dbReference>
<sequence length="992" mass="111510">MSGNDSEQDVEVCAVSDQMLKNVRQWQVPLREFVSPANPRTQLKIATIVSEEMYDSLKHVAKLVPLIEGEWQDTLSYMEGIDFLLIEACRESFMGSWYLAQSFNRPLKDELRNVIQLAKDRSIPTVFWNTKDLRHHPQYCDLAAEFDYIFCSDAGEITALAEQGIKAALLKPAIEPMLCNPFRIFTNEEDEEIEVLYDGWSDVLAKHEIRECISGLKKFGVNIVDSVNEIFENKVAETPDLKDLILGSVTKENLRKALKISRIYLTHSASQKTPTDLLRGQLEALASRCVVVHVGQEPVDEMVREYCIHVVDQKDVGDTLEALLGSRVELSLKAQRGWRDVHTLHTYLARIEGICETIGVICDENREEYPLVTLIAPSNRPEFLPNIMHNFDLQAYPNKELIIIFNGGFSEFSELERKVQSYGNQNVRIVYEPEESPAGSCLNDGAFLSNGTYCFRFDDDDIYGVNFISDTLLHLNSIDADIVGKPPCHLYFEETGELYARRLVKSELCVLPPASINQDVVRLGGNSIGGKTDFLRKCRYPDNVFASADSAFLFNAAMHNPVILSTDLCSLLATRREDVGSHTWRVPKAALLKNSVCLDATDAGKFIADLGKSTILHGSTKKTVLFLGPGSFRDGVWRNRAKYIFPDIFSSLKGHANVHILTGKVPDFAKEDIRALEHEFSVRFAEMPDREKSSFLEFWSLHAAEYGKKIGADIITNFFGSVQFPAAASAVAESIGAQSIVRVAGDEISSRIAMGVYPEGSVRHKKDLAMEAEAFQKSSRIIVMSAQEKERVDGIVSEKDKVKVIVRGVDTDSFTPEGKADRKRTTFLFVGRKSLEKGFDLLEKAAGIVYQRNKEIRFLFAGDFEPEVVENKEYIGFVKTEDLPDLYRKADALVMCSRSEGMPQVLLEAMSSALPSIMSKHLFSSWLSEEEVGVFCDLNPVNLAERIIWMHDNPEIACAMGRNAREYALAHFDREKGRQAYREFTLCQKSGQ</sequence>
<dbReference type="InterPro" id="IPR029044">
    <property type="entry name" value="Nucleotide-diphossugar_trans"/>
</dbReference>
<dbReference type="RefSeq" id="WP_169559732.1">
    <property type="nucleotide sequence ID" value="NZ_BSNF01000001.1"/>
</dbReference>
<name>A0ABQ5U0N0_9PROT</name>
<dbReference type="PANTHER" id="PTHR45947">
    <property type="entry name" value="SULFOQUINOVOSYL TRANSFERASE SQD2"/>
    <property type="match status" value="1"/>
</dbReference>
<dbReference type="Pfam" id="PF00535">
    <property type="entry name" value="Glycos_transf_2"/>
    <property type="match status" value="1"/>
</dbReference>
<evidence type="ECO:0008006" key="5">
    <source>
        <dbReference type="Google" id="ProtNLM"/>
    </source>
</evidence>